<dbReference type="Proteomes" id="UP000245946">
    <property type="component" value="Unassembled WGS sequence"/>
</dbReference>
<proteinExistence type="predicted"/>
<sequence length="402" mass="44563">MSSHEIIDLTLSSSSGGEDTADETHVTRGDSSEVKPAASPRKKRGERWGPDRDRLLILEAARDDAIVAWLHSHAEVAGSALTAAAEKAWPGGPRNGSQAVRKRLCRLRDSYFKHREKLSRYFRSTDVLLWTPEMHSFPLWWQAYHQRIALARHVASTGDRGESCAAAPGEASATASTPPPEASAAASTLPFEASNNNTQQGNDGAVTHSASPETSATPAGNRKKADDVALIHWSTNRIRQLIDAFSECERTIAALYDHHVKFSDAHVREIARRHRPRSPLLPSTILKHLAALGDTFDQAKAKIPMRDAVEHLELDDWPAEAGDPPREPAWWKDWYNKIWLRRPTALPCLYKGAWSYFQPLFADLCTERVLFNKDVADEAAAQALGRLVRHGLKCKGEGEDNP</sequence>
<name>A0A316Z5S4_9BASI</name>
<dbReference type="GeneID" id="37271843"/>
<dbReference type="RefSeq" id="XP_025596693.1">
    <property type="nucleotide sequence ID" value="XM_025744299.1"/>
</dbReference>
<evidence type="ECO:0000313" key="3">
    <source>
        <dbReference type="Proteomes" id="UP000245946"/>
    </source>
</evidence>
<reference evidence="2 3" key="1">
    <citation type="journal article" date="2018" name="Mol. Biol. Evol.">
        <title>Broad Genomic Sampling Reveals a Smut Pathogenic Ancestry of the Fungal Clade Ustilaginomycotina.</title>
        <authorList>
            <person name="Kijpornyongpan T."/>
            <person name="Mondo S.J."/>
            <person name="Barry K."/>
            <person name="Sandor L."/>
            <person name="Lee J."/>
            <person name="Lipzen A."/>
            <person name="Pangilinan J."/>
            <person name="LaButti K."/>
            <person name="Hainaut M."/>
            <person name="Henrissat B."/>
            <person name="Grigoriev I.V."/>
            <person name="Spatafora J.W."/>
            <person name="Aime M.C."/>
        </authorList>
    </citation>
    <scope>NUCLEOTIDE SEQUENCE [LARGE SCALE GENOMIC DNA]</scope>
    <source>
        <strain evidence="2 3">MCA 4186</strain>
    </source>
</reference>
<accession>A0A316Z5S4</accession>
<dbReference type="EMBL" id="KZ819299">
    <property type="protein sequence ID" value="PWN96414.1"/>
    <property type="molecule type" value="Genomic_DNA"/>
</dbReference>
<gene>
    <name evidence="2" type="ORF">FA09DRAFT_340212</name>
</gene>
<dbReference type="AlphaFoldDB" id="A0A316Z5S4"/>
<keyword evidence="3" id="KW-1185">Reference proteome</keyword>
<feature type="compositionally biased region" description="Basic and acidic residues" evidence="1">
    <location>
        <begin position="22"/>
        <end position="33"/>
    </location>
</feature>
<feature type="compositionally biased region" description="Low complexity" evidence="1">
    <location>
        <begin position="163"/>
        <end position="190"/>
    </location>
</feature>
<organism evidence="2 3">
    <name type="scientific">Tilletiopsis washingtonensis</name>
    <dbReference type="NCBI Taxonomy" id="58919"/>
    <lineage>
        <taxon>Eukaryota</taxon>
        <taxon>Fungi</taxon>
        <taxon>Dikarya</taxon>
        <taxon>Basidiomycota</taxon>
        <taxon>Ustilaginomycotina</taxon>
        <taxon>Exobasidiomycetes</taxon>
        <taxon>Entylomatales</taxon>
        <taxon>Entylomatales incertae sedis</taxon>
        <taxon>Tilletiopsis</taxon>
    </lineage>
</organism>
<evidence type="ECO:0000313" key="2">
    <source>
        <dbReference type="EMBL" id="PWN96414.1"/>
    </source>
</evidence>
<feature type="region of interest" description="Disordered" evidence="1">
    <location>
        <begin position="159"/>
        <end position="224"/>
    </location>
</feature>
<evidence type="ECO:0000256" key="1">
    <source>
        <dbReference type="SAM" id="MobiDB-lite"/>
    </source>
</evidence>
<protein>
    <submittedName>
        <fullName evidence="2">Uncharacterized protein</fullName>
    </submittedName>
</protein>
<feature type="region of interest" description="Disordered" evidence="1">
    <location>
        <begin position="1"/>
        <end position="47"/>
    </location>
</feature>
<feature type="compositionally biased region" description="Polar residues" evidence="1">
    <location>
        <begin position="193"/>
        <end position="218"/>
    </location>
</feature>